<name>B9XID9_PEDPL</name>
<sequence length="44" mass="4845" precursor="true">MTGLHGNTGPTRSGRGVLQVFEEESDLKLTMKISVPVILEEFNL</sequence>
<accession>B9XID9</accession>
<dbReference type="EMBL" id="ABOX02000017">
    <property type="protein sequence ID" value="EEF60400.1"/>
    <property type="molecule type" value="Genomic_DNA"/>
</dbReference>
<gene>
    <name evidence="1" type="ORF">Cflav_PD3370</name>
</gene>
<protein>
    <submittedName>
        <fullName evidence="1">Uncharacterized protein</fullName>
    </submittedName>
</protein>
<dbReference type="AlphaFoldDB" id="B9XID9"/>
<dbReference type="Proteomes" id="UP000003688">
    <property type="component" value="Unassembled WGS sequence"/>
</dbReference>
<comment type="caution">
    <text evidence="1">The sequence shown here is derived from an EMBL/GenBank/DDBJ whole genome shotgun (WGS) entry which is preliminary data.</text>
</comment>
<reference evidence="1 2" key="1">
    <citation type="journal article" date="2011" name="J. Bacteriol.">
        <title>Genome sequence of 'Pedosphaera parvula' Ellin514, an aerobic Verrucomicrobial isolate from pasture soil.</title>
        <authorList>
            <person name="Kant R."/>
            <person name="van Passel M.W."/>
            <person name="Sangwan P."/>
            <person name="Palva A."/>
            <person name="Lucas S."/>
            <person name="Copeland A."/>
            <person name="Lapidus A."/>
            <person name="Glavina Del Rio T."/>
            <person name="Dalin E."/>
            <person name="Tice H."/>
            <person name="Bruce D."/>
            <person name="Goodwin L."/>
            <person name="Pitluck S."/>
            <person name="Chertkov O."/>
            <person name="Larimer F.W."/>
            <person name="Land M.L."/>
            <person name="Hauser L."/>
            <person name="Brettin T.S."/>
            <person name="Detter J.C."/>
            <person name="Han S."/>
            <person name="de Vos W.M."/>
            <person name="Janssen P.H."/>
            <person name="Smidt H."/>
        </authorList>
    </citation>
    <scope>NUCLEOTIDE SEQUENCE [LARGE SCALE GENOMIC DNA]</scope>
    <source>
        <strain evidence="1 2">Ellin514</strain>
    </source>
</reference>
<organism evidence="1 2">
    <name type="scientific">Pedosphaera parvula (strain Ellin514)</name>
    <dbReference type="NCBI Taxonomy" id="320771"/>
    <lineage>
        <taxon>Bacteria</taxon>
        <taxon>Pseudomonadati</taxon>
        <taxon>Verrucomicrobiota</taxon>
        <taxon>Pedosphaerae</taxon>
        <taxon>Pedosphaerales</taxon>
        <taxon>Pedosphaeraceae</taxon>
        <taxon>Pedosphaera</taxon>
    </lineage>
</organism>
<dbReference type="STRING" id="320771.Cflav_PD3370"/>
<proteinExistence type="predicted"/>
<evidence type="ECO:0000313" key="1">
    <source>
        <dbReference type="EMBL" id="EEF60400.1"/>
    </source>
</evidence>
<keyword evidence="2" id="KW-1185">Reference proteome</keyword>
<evidence type="ECO:0000313" key="2">
    <source>
        <dbReference type="Proteomes" id="UP000003688"/>
    </source>
</evidence>